<evidence type="ECO:0000313" key="3">
    <source>
        <dbReference type="Proteomes" id="UP001189429"/>
    </source>
</evidence>
<evidence type="ECO:0000313" key="2">
    <source>
        <dbReference type="EMBL" id="CAK0804660.1"/>
    </source>
</evidence>
<protein>
    <submittedName>
        <fullName evidence="2">Uncharacterized protein</fullName>
    </submittedName>
</protein>
<keyword evidence="3" id="KW-1185">Reference proteome</keyword>
<dbReference type="Proteomes" id="UP001189429">
    <property type="component" value="Unassembled WGS sequence"/>
</dbReference>
<feature type="compositionally biased region" description="Low complexity" evidence="1">
    <location>
        <begin position="47"/>
        <end position="60"/>
    </location>
</feature>
<feature type="non-terminal residue" evidence="2">
    <location>
        <position position="1"/>
    </location>
</feature>
<proteinExistence type="predicted"/>
<comment type="caution">
    <text evidence="2">The sequence shown here is derived from an EMBL/GenBank/DDBJ whole genome shotgun (WGS) entry which is preliminary data.</text>
</comment>
<sequence>RPLQAAVKFQPKGMRGVSPRAPARSKRRCCCPGQPPRKRQPDGGWQASGSVAVASPSPASRLGQRSTHPRGLCLSTPAVCAACPEASGSESWTCSAAAEAAAAAAVAAHRYVEIHSGVGAVSGEVPPRCRNVLAASRGQRPGEFAVGLLLRAFHRHGPGRSLDYSRVFFLDDAFRALVHLMEKRGHEKIGEGRAEQS</sequence>
<feature type="non-terminal residue" evidence="2">
    <location>
        <position position="197"/>
    </location>
</feature>
<reference evidence="2" key="1">
    <citation type="submission" date="2023-10" db="EMBL/GenBank/DDBJ databases">
        <authorList>
            <person name="Chen Y."/>
            <person name="Shah S."/>
            <person name="Dougan E. K."/>
            <person name="Thang M."/>
            <person name="Chan C."/>
        </authorList>
    </citation>
    <scope>NUCLEOTIDE SEQUENCE [LARGE SCALE GENOMIC DNA]</scope>
</reference>
<feature type="region of interest" description="Disordered" evidence="1">
    <location>
        <begin position="1"/>
        <end position="68"/>
    </location>
</feature>
<evidence type="ECO:0000256" key="1">
    <source>
        <dbReference type="SAM" id="MobiDB-lite"/>
    </source>
</evidence>
<name>A0ABN9QFC3_9DINO</name>
<dbReference type="EMBL" id="CAUYUJ010003290">
    <property type="protein sequence ID" value="CAK0804660.1"/>
    <property type="molecule type" value="Genomic_DNA"/>
</dbReference>
<organism evidence="2 3">
    <name type="scientific">Prorocentrum cordatum</name>
    <dbReference type="NCBI Taxonomy" id="2364126"/>
    <lineage>
        <taxon>Eukaryota</taxon>
        <taxon>Sar</taxon>
        <taxon>Alveolata</taxon>
        <taxon>Dinophyceae</taxon>
        <taxon>Prorocentrales</taxon>
        <taxon>Prorocentraceae</taxon>
        <taxon>Prorocentrum</taxon>
    </lineage>
</organism>
<accession>A0ABN9QFC3</accession>
<gene>
    <name evidence="2" type="ORF">PCOR1329_LOCUS11387</name>
</gene>